<sequence>MKARLEALILWEKPLRSAGVFAVLLSVLVLTQYYSVLQLAAGFFTIVTGLNWVYVNTHRQGQRMFAGKAEPTHPHASRINAKTTYIPRDRVVRGAQLTVDVVEAIVQQITRLVLVEDSLRSAWAVGLSYVVWTLAKYISTKYLVGVFLVGLFSLPRLYLQNKELVDSHVAQHSARARELATQYGGVANDKAKEYYGQALAMINKKKQGAAPEAAKKAE</sequence>
<evidence type="ECO:0000313" key="9">
    <source>
        <dbReference type="Proteomes" id="UP000242180"/>
    </source>
</evidence>
<dbReference type="Pfam" id="PF02453">
    <property type="entry name" value="Reticulon"/>
    <property type="match status" value="1"/>
</dbReference>
<comment type="subcellular location">
    <subcellularLocation>
        <location evidence="1 6">Endoplasmic reticulum membrane</location>
        <topology evidence="1 6">Multi-pass membrane protein</topology>
    </subcellularLocation>
</comment>
<evidence type="ECO:0000313" key="8">
    <source>
        <dbReference type="EMBL" id="ORY95231.1"/>
    </source>
</evidence>
<dbReference type="AlphaFoldDB" id="A0A1X2H980"/>
<keyword evidence="3 6" id="KW-0256">Endoplasmic reticulum</keyword>
<evidence type="ECO:0000256" key="3">
    <source>
        <dbReference type="ARBA" id="ARBA00022824"/>
    </source>
</evidence>
<comment type="caution">
    <text evidence="8">The sequence shown here is derived from an EMBL/GenBank/DDBJ whole genome shotgun (WGS) entry which is preliminary data.</text>
</comment>
<dbReference type="Proteomes" id="UP000242180">
    <property type="component" value="Unassembled WGS sequence"/>
</dbReference>
<evidence type="ECO:0000256" key="2">
    <source>
        <dbReference type="ARBA" id="ARBA00022692"/>
    </source>
</evidence>
<dbReference type="GO" id="GO:0005789">
    <property type="term" value="C:endoplasmic reticulum membrane"/>
    <property type="evidence" value="ECO:0007669"/>
    <property type="project" value="UniProtKB-SubCell"/>
</dbReference>
<dbReference type="OMA" id="WTLAKYV"/>
<keyword evidence="5 6" id="KW-0472">Membrane</keyword>
<feature type="domain" description="Reticulon" evidence="7">
    <location>
        <begin position="5"/>
        <end position="218"/>
    </location>
</feature>
<evidence type="ECO:0000256" key="1">
    <source>
        <dbReference type="ARBA" id="ARBA00004477"/>
    </source>
</evidence>
<dbReference type="InterPro" id="IPR003388">
    <property type="entry name" value="Reticulon"/>
</dbReference>
<name>A0A1X2H980_SYNRA</name>
<protein>
    <recommendedName>
        <fullName evidence="6">Reticulon-like protein</fullName>
    </recommendedName>
</protein>
<feature type="transmembrane region" description="Helical" evidence="6">
    <location>
        <begin position="36"/>
        <end position="55"/>
    </location>
</feature>
<dbReference type="EMBL" id="MCGN01000006">
    <property type="protein sequence ID" value="ORY95231.1"/>
    <property type="molecule type" value="Genomic_DNA"/>
</dbReference>
<accession>A0A1X2H980</accession>
<feature type="transmembrane region" description="Helical" evidence="6">
    <location>
        <begin position="142"/>
        <end position="159"/>
    </location>
</feature>
<dbReference type="OrthoDB" id="567788at2759"/>
<evidence type="ECO:0000256" key="6">
    <source>
        <dbReference type="RuleBase" id="RU363132"/>
    </source>
</evidence>
<keyword evidence="9" id="KW-1185">Reference proteome</keyword>
<feature type="transmembrane region" description="Helical" evidence="6">
    <location>
        <begin position="14"/>
        <end position="30"/>
    </location>
</feature>
<reference evidence="8 9" key="1">
    <citation type="submission" date="2016-07" db="EMBL/GenBank/DDBJ databases">
        <title>Pervasive Adenine N6-methylation of Active Genes in Fungi.</title>
        <authorList>
            <consortium name="DOE Joint Genome Institute"/>
            <person name="Mondo S.J."/>
            <person name="Dannebaum R.O."/>
            <person name="Kuo R.C."/>
            <person name="Labutti K."/>
            <person name="Haridas S."/>
            <person name="Kuo A."/>
            <person name="Salamov A."/>
            <person name="Ahrendt S.R."/>
            <person name="Lipzen A."/>
            <person name="Sullivan W."/>
            <person name="Andreopoulos W.B."/>
            <person name="Clum A."/>
            <person name="Lindquist E."/>
            <person name="Daum C."/>
            <person name="Ramamoorthy G.K."/>
            <person name="Gryganskyi A."/>
            <person name="Culley D."/>
            <person name="Magnuson J.K."/>
            <person name="James T.Y."/>
            <person name="O'Malley M.A."/>
            <person name="Stajich J.E."/>
            <person name="Spatafora J.W."/>
            <person name="Visel A."/>
            <person name="Grigoriev I.V."/>
        </authorList>
    </citation>
    <scope>NUCLEOTIDE SEQUENCE [LARGE SCALE GENOMIC DNA]</scope>
    <source>
        <strain evidence="8 9">NRRL 2496</strain>
    </source>
</reference>
<gene>
    <name evidence="8" type="ORF">BCR43DRAFT_492655</name>
</gene>
<dbReference type="InParanoid" id="A0A1X2H980"/>
<proteinExistence type="predicted"/>
<evidence type="ECO:0000256" key="5">
    <source>
        <dbReference type="ARBA" id="ARBA00023136"/>
    </source>
</evidence>
<keyword evidence="4 6" id="KW-1133">Transmembrane helix</keyword>
<dbReference type="STRING" id="13706.A0A1X2H980"/>
<keyword evidence="2 6" id="KW-0812">Transmembrane</keyword>
<dbReference type="PROSITE" id="PS50845">
    <property type="entry name" value="RETICULON"/>
    <property type="match status" value="1"/>
</dbReference>
<evidence type="ECO:0000256" key="4">
    <source>
        <dbReference type="ARBA" id="ARBA00022989"/>
    </source>
</evidence>
<evidence type="ECO:0000259" key="7">
    <source>
        <dbReference type="PROSITE" id="PS50845"/>
    </source>
</evidence>
<organism evidence="8 9">
    <name type="scientific">Syncephalastrum racemosum</name>
    <name type="common">Filamentous fungus</name>
    <dbReference type="NCBI Taxonomy" id="13706"/>
    <lineage>
        <taxon>Eukaryota</taxon>
        <taxon>Fungi</taxon>
        <taxon>Fungi incertae sedis</taxon>
        <taxon>Mucoromycota</taxon>
        <taxon>Mucoromycotina</taxon>
        <taxon>Mucoromycetes</taxon>
        <taxon>Mucorales</taxon>
        <taxon>Syncephalastraceae</taxon>
        <taxon>Syncephalastrum</taxon>
    </lineage>
</organism>